<proteinExistence type="predicted"/>
<dbReference type="InterPro" id="IPR036397">
    <property type="entry name" value="RNaseH_sf"/>
</dbReference>
<comment type="caution">
    <text evidence="2">The sequence shown here is derived from an EMBL/GenBank/DDBJ whole genome shotgun (WGS) entry which is preliminary data.</text>
</comment>
<evidence type="ECO:0000256" key="1">
    <source>
        <dbReference type="SAM" id="MobiDB-lite"/>
    </source>
</evidence>
<organism evidence="2 3">
    <name type="scientific">Parelaphostrongylus tenuis</name>
    <name type="common">Meningeal worm</name>
    <dbReference type="NCBI Taxonomy" id="148309"/>
    <lineage>
        <taxon>Eukaryota</taxon>
        <taxon>Metazoa</taxon>
        <taxon>Ecdysozoa</taxon>
        <taxon>Nematoda</taxon>
        <taxon>Chromadorea</taxon>
        <taxon>Rhabditida</taxon>
        <taxon>Rhabditina</taxon>
        <taxon>Rhabditomorpha</taxon>
        <taxon>Strongyloidea</taxon>
        <taxon>Metastrongylidae</taxon>
        <taxon>Parelaphostrongylus</taxon>
    </lineage>
</organism>
<accession>A0AAD5QVT2</accession>
<protein>
    <submittedName>
        <fullName evidence="2">Uncharacterized protein</fullName>
    </submittedName>
</protein>
<keyword evidence="3" id="KW-1185">Reference proteome</keyword>
<feature type="compositionally biased region" description="Basic and acidic residues" evidence="1">
    <location>
        <begin position="9"/>
        <end position="21"/>
    </location>
</feature>
<dbReference type="GO" id="GO:0003676">
    <property type="term" value="F:nucleic acid binding"/>
    <property type="evidence" value="ECO:0007669"/>
    <property type="project" value="InterPro"/>
</dbReference>
<sequence>MAQGQLDSTRSHTSSEERENAKCASSSSSSSPLFVLKRIVTTDEKWIFLKSQRCPNQWLSPGQQGTPTPRSNRFVP</sequence>
<evidence type="ECO:0000313" key="2">
    <source>
        <dbReference type="EMBL" id="KAJ1364165.1"/>
    </source>
</evidence>
<dbReference type="EMBL" id="JAHQIW010004882">
    <property type="protein sequence ID" value="KAJ1364165.1"/>
    <property type="molecule type" value="Genomic_DNA"/>
</dbReference>
<feature type="region of interest" description="Disordered" evidence="1">
    <location>
        <begin position="1"/>
        <end position="31"/>
    </location>
</feature>
<gene>
    <name evidence="2" type="ORF">KIN20_024188</name>
</gene>
<name>A0AAD5QVT2_PARTN</name>
<dbReference type="AlphaFoldDB" id="A0AAD5QVT2"/>
<dbReference type="Gene3D" id="3.30.420.10">
    <property type="entry name" value="Ribonuclease H-like superfamily/Ribonuclease H"/>
    <property type="match status" value="1"/>
</dbReference>
<evidence type="ECO:0000313" key="3">
    <source>
        <dbReference type="Proteomes" id="UP001196413"/>
    </source>
</evidence>
<reference evidence="2" key="1">
    <citation type="submission" date="2021-06" db="EMBL/GenBank/DDBJ databases">
        <title>Parelaphostrongylus tenuis whole genome reference sequence.</title>
        <authorList>
            <person name="Garwood T.J."/>
            <person name="Larsen P.A."/>
            <person name="Fountain-Jones N.M."/>
            <person name="Garbe J.R."/>
            <person name="Macchietto M.G."/>
            <person name="Kania S.A."/>
            <person name="Gerhold R.W."/>
            <person name="Richards J.E."/>
            <person name="Wolf T.M."/>
        </authorList>
    </citation>
    <scope>NUCLEOTIDE SEQUENCE</scope>
    <source>
        <strain evidence="2">MNPRO001-30</strain>
        <tissue evidence="2">Meninges</tissue>
    </source>
</reference>
<feature type="region of interest" description="Disordered" evidence="1">
    <location>
        <begin position="56"/>
        <end position="76"/>
    </location>
</feature>
<dbReference type="Proteomes" id="UP001196413">
    <property type="component" value="Unassembled WGS sequence"/>
</dbReference>